<gene>
    <name evidence="1" type="ORF">PR048_018117</name>
</gene>
<comment type="caution">
    <text evidence="1">The sequence shown here is derived from an EMBL/GenBank/DDBJ whole genome shotgun (WGS) entry which is preliminary data.</text>
</comment>
<proteinExistence type="predicted"/>
<dbReference type="Proteomes" id="UP001159363">
    <property type="component" value="Chromosome 5"/>
</dbReference>
<sequence length="215" mass="24362">MTVLRCARCRNFKKTSSGTSATGNRHTPLKEAPARSIVIERDTREAVKVLCEMFARISILQPQREITLQVIGNKGRPNKNPTVLTMIPKCLLRAPANVTSVQLVFPVVGYSFLPSDRVFDRTEKGENHIYRTDIGIERGITKKNTSFMDASPHKLPIGIPVTEKVNDVGNLMLKHFGFEWKSLDSLQWYKRIVESNDQNVNVTEKKISHLCERAE</sequence>
<reference evidence="1 2" key="1">
    <citation type="submission" date="2023-02" db="EMBL/GenBank/DDBJ databases">
        <title>LHISI_Scaffold_Assembly.</title>
        <authorList>
            <person name="Stuart O.P."/>
            <person name="Cleave R."/>
            <person name="Magrath M.J.L."/>
            <person name="Mikheyev A.S."/>
        </authorList>
    </citation>
    <scope>NUCLEOTIDE SEQUENCE [LARGE SCALE GENOMIC DNA]</scope>
    <source>
        <strain evidence="1">Daus_M_001</strain>
        <tissue evidence="1">Leg muscle</tissue>
    </source>
</reference>
<accession>A0ABQ9HBQ8</accession>
<organism evidence="1 2">
    <name type="scientific">Dryococelus australis</name>
    <dbReference type="NCBI Taxonomy" id="614101"/>
    <lineage>
        <taxon>Eukaryota</taxon>
        <taxon>Metazoa</taxon>
        <taxon>Ecdysozoa</taxon>
        <taxon>Arthropoda</taxon>
        <taxon>Hexapoda</taxon>
        <taxon>Insecta</taxon>
        <taxon>Pterygota</taxon>
        <taxon>Neoptera</taxon>
        <taxon>Polyneoptera</taxon>
        <taxon>Phasmatodea</taxon>
        <taxon>Verophasmatodea</taxon>
        <taxon>Anareolatae</taxon>
        <taxon>Phasmatidae</taxon>
        <taxon>Eurycanthinae</taxon>
        <taxon>Dryococelus</taxon>
    </lineage>
</organism>
<evidence type="ECO:0000313" key="1">
    <source>
        <dbReference type="EMBL" id="KAJ8881631.1"/>
    </source>
</evidence>
<evidence type="ECO:0000313" key="2">
    <source>
        <dbReference type="Proteomes" id="UP001159363"/>
    </source>
</evidence>
<keyword evidence="2" id="KW-1185">Reference proteome</keyword>
<name>A0ABQ9HBQ8_9NEOP</name>
<protein>
    <submittedName>
        <fullName evidence="1">Uncharacterized protein</fullName>
    </submittedName>
</protein>
<dbReference type="EMBL" id="JARBHB010000006">
    <property type="protein sequence ID" value="KAJ8881631.1"/>
    <property type="molecule type" value="Genomic_DNA"/>
</dbReference>